<proteinExistence type="predicted"/>
<keyword evidence="3" id="KW-1185">Reference proteome</keyword>
<evidence type="ECO:0000313" key="2">
    <source>
        <dbReference type="EMBL" id="TVU16774.1"/>
    </source>
</evidence>
<feature type="domain" description="KIB1-4 beta-propeller" evidence="1">
    <location>
        <begin position="47"/>
        <end position="171"/>
    </location>
</feature>
<dbReference type="OrthoDB" id="694843at2759"/>
<protein>
    <recommendedName>
        <fullName evidence="1">KIB1-4 beta-propeller domain-containing protein</fullName>
    </recommendedName>
</protein>
<dbReference type="PANTHER" id="PTHR33110">
    <property type="entry name" value="F-BOX/KELCH-REPEAT PROTEIN-RELATED"/>
    <property type="match status" value="1"/>
</dbReference>
<dbReference type="PANTHER" id="PTHR33110:SF134">
    <property type="entry name" value="OS09G0565350 PROTEIN"/>
    <property type="match status" value="1"/>
</dbReference>
<dbReference type="Pfam" id="PF03478">
    <property type="entry name" value="Beta-prop_KIB1-4"/>
    <property type="match status" value="1"/>
</dbReference>
<dbReference type="Proteomes" id="UP000324897">
    <property type="component" value="Unassembled WGS sequence"/>
</dbReference>
<accession>A0A5J9TZG2</accession>
<dbReference type="InterPro" id="IPR005174">
    <property type="entry name" value="KIB1-4_b-propeller"/>
</dbReference>
<evidence type="ECO:0000313" key="3">
    <source>
        <dbReference type="Proteomes" id="UP000324897"/>
    </source>
</evidence>
<reference evidence="2 3" key="1">
    <citation type="journal article" date="2019" name="Sci. Rep.">
        <title>A high-quality genome of Eragrostis curvula grass provides insights into Poaceae evolution and supports new strategies to enhance forage quality.</title>
        <authorList>
            <person name="Carballo J."/>
            <person name="Santos B.A.C.M."/>
            <person name="Zappacosta D."/>
            <person name="Garbus I."/>
            <person name="Selva J.P."/>
            <person name="Gallo C.A."/>
            <person name="Diaz A."/>
            <person name="Albertini E."/>
            <person name="Caccamo M."/>
            <person name="Echenique V."/>
        </authorList>
    </citation>
    <scope>NUCLEOTIDE SEQUENCE [LARGE SCALE GENOMIC DNA]</scope>
    <source>
        <strain evidence="3">cv. Victoria</strain>
        <tissue evidence="2">Leaf</tissue>
    </source>
</reference>
<gene>
    <name evidence="2" type="ORF">EJB05_36929</name>
</gene>
<evidence type="ECO:0000259" key="1">
    <source>
        <dbReference type="Pfam" id="PF03478"/>
    </source>
</evidence>
<comment type="caution">
    <text evidence="2">The sequence shown here is derived from an EMBL/GenBank/DDBJ whole genome shotgun (WGS) entry which is preliminary data.</text>
</comment>
<sequence>MVDRRCFSYHNGNIVGCHGRWWSILSVQKPQGTDIGSGRDYVTGTMNVEPSKMIQSGDVLESRGELLWAWVQIKTNSSYHQDLSEEQPYGCLGSLAVAWLVTIYALQEDADGVAERRWVKRDGKSLTDRVLFLGRPHSFAVDAAQVGFSTGGFAYFVNTRNLYAGVWSRWPLNRCCVYRYSFLEDESELVQELPPRWNHKACMWITPQPAIATRYYLNF</sequence>
<name>A0A5J9TZG2_9POAL</name>
<dbReference type="EMBL" id="RWGY01000030">
    <property type="protein sequence ID" value="TVU16774.1"/>
    <property type="molecule type" value="Genomic_DNA"/>
</dbReference>
<dbReference type="Gramene" id="TVU16774">
    <property type="protein sequence ID" value="TVU16774"/>
    <property type="gene ID" value="EJB05_36929"/>
</dbReference>
<feature type="non-terminal residue" evidence="2">
    <location>
        <position position="1"/>
    </location>
</feature>
<dbReference type="AlphaFoldDB" id="A0A5J9TZG2"/>
<organism evidence="2 3">
    <name type="scientific">Eragrostis curvula</name>
    <name type="common">weeping love grass</name>
    <dbReference type="NCBI Taxonomy" id="38414"/>
    <lineage>
        <taxon>Eukaryota</taxon>
        <taxon>Viridiplantae</taxon>
        <taxon>Streptophyta</taxon>
        <taxon>Embryophyta</taxon>
        <taxon>Tracheophyta</taxon>
        <taxon>Spermatophyta</taxon>
        <taxon>Magnoliopsida</taxon>
        <taxon>Liliopsida</taxon>
        <taxon>Poales</taxon>
        <taxon>Poaceae</taxon>
        <taxon>PACMAD clade</taxon>
        <taxon>Chloridoideae</taxon>
        <taxon>Eragrostideae</taxon>
        <taxon>Eragrostidinae</taxon>
        <taxon>Eragrostis</taxon>
    </lineage>
</organism>